<comment type="caution">
    <text evidence="1">The sequence shown here is derived from an EMBL/GenBank/DDBJ whole genome shotgun (WGS) entry which is preliminary data.</text>
</comment>
<proteinExistence type="predicted"/>
<accession>A0A401UT06</accession>
<evidence type="ECO:0000313" key="1">
    <source>
        <dbReference type="EMBL" id="GCD12588.1"/>
    </source>
</evidence>
<keyword evidence="2" id="KW-1185">Reference proteome</keyword>
<organism evidence="1 2">
    <name type="scientific">Clostridium tagluense</name>
    <dbReference type="NCBI Taxonomy" id="360422"/>
    <lineage>
        <taxon>Bacteria</taxon>
        <taxon>Bacillati</taxon>
        <taxon>Bacillota</taxon>
        <taxon>Clostridia</taxon>
        <taxon>Eubacteriales</taxon>
        <taxon>Clostridiaceae</taxon>
        <taxon>Clostridium</taxon>
    </lineage>
</organism>
<reference evidence="1 2" key="1">
    <citation type="submission" date="2018-11" db="EMBL/GenBank/DDBJ databases">
        <title>Genome sequencing and assembly of Clostridium tagluense strain A121.</title>
        <authorList>
            <person name="Murakami T."/>
            <person name="Segawa T."/>
            <person name="Shcherbakova V.A."/>
            <person name="Mori H."/>
            <person name="Yoshimura Y."/>
        </authorList>
    </citation>
    <scope>NUCLEOTIDE SEQUENCE [LARGE SCALE GENOMIC DNA]</scope>
    <source>
        <strain evidence="1 2">A121</strain>
    </source>
</reference>
<dbReference type="Proteomes" id="UP000287872">
    <property type="component" value="Unassembled WGS sequence"/>
</dbReference>
<dbReference type="EMBL" id="BHYK01000037">
    <property type="protein sequence ID" value="GCD12588.1"/>
    <property type="molecule type" value="Genomic_DNA"/>
</dbReference>
<evidence type="ECO:0000313" key="2">
    <source>
        <dbReference type="Proteomes" id="UP000287872"/>
    </source>
</evidence>
<sequence length="291" mass="34236">MSKQLGTYDIETEAKVGFVTVYDIDDKLRGKKFLEKKKQNIEFQEMQDTICGNFVFFIFKNINHLQEILNDSELAKFVFIGTYIKKNGALMEDNNKVYITKEVLKQKLKLGSTNFPLFYNKILHNKLIEQRGDKIYINIAYFYRGNEVEYKKISSNKLEDFTRLYTKTTRELFIQTPVRGQGKLVIVYKLLPYVNWKYNVLCKNSDEINKDKIELLTVGDVIDLLGYNRSNTSRFKKDFYGLKYCNYNIFKTIQGDMDYSKSTVAVNPLLYYKGSDSNEFKMLMLHFGIKI</sequence>
<dbReference type="OrthoDB" id="1907780at2"/>
<protein>
    <submittedName>
        <fullName evidence="1">Uncharacterized protein</fullName>
    </submittedName>
</protein>
<name>A0A401UT06_9CLOT</name>
<gene>
    <name evidence="1" type="ORF">Ctaglu_42110</name>
</gene>
<dbReference type="RefSeq" id="WP_125005403.1">
    <property type="nucleotide sequence ID" value="NZ_BHYK01000037.1"/>
</dbReference>
<dbReference type="AlphaFoldDB" id="A0A401UT06"/>